<sequence length="92" mass="10008">GVCLFPCHEEGAAIQKPVLLHKQAKNMQAVAIGPLRLDVECGVINSTRIYTVTVRPMKISRKASCQGVANAHVQNNWKVKSRNSAHQTTSGN</sequence>
<dbReference type="EMBL" id="GBEZ01006277">
    <property type="protein sequence ID" value="JAC79108.1"/>
    <property type="molecule type" value="Transcribed_RNA"/>
</dbReference>
<dbReference type="AlphaFoldDB" id="A0A061S4H2"/>
<evidence type="ECO:0000313" key="1">
    <source>
        <dbReference type="EMBL" id="JAC79108.1"/>
    </source>
</evidence>
<organism evidence="1">
    <name type="scientific">Tetraselmis sp. GSL018</name>
    <dbReference type="NCBI Taxonomy" id="582737"/>
    <lineage>
        <taxon>Eukaryota</taxon>
        <taxon>Viridiplantae</taxon>
        <taxon>Chlorophyta</taxon>
        <taxon>core chlorophytes</taxon>
        <taxon>Chlorodendrophyceae</taxon>
        <taxon>Chlorodendrales</taxon>
        <taxon>Chlorodendraceae</taxon>
        <taxon>Tetraselmis</taxon>
    </lineage>
</organism>
<name>A0A061S4H2_9CHLO</name>
<accession>A0A061S4H2</accession>
<reference evidence="1" key="1">
    <citation type="submission" date="2014-05" db="EMBL/GenBank/DDBJ databases">
        <title>The transcriptome of the halophilic microalga Tetraselmis sp. GSL018 isolated from the Great Salt Lake, Utah.</title>
        <authorList>
            <person name="Jinkerson R.E."/>
            <person name="D'Adamo S."/>
            <person name="Posewitz M.C."/>
        </authorList>
    </citation>
    <scope>NUCLEOTIDE SEQUENCE</scope>
    <source>
        <strain evidence="1">GSL018</strain>
    </source>
</reference>
<proteinExistence type="predicted"/>
<gene>
    <name evidence="1" type="ORF">TSPGSL018_13527</name>
</gene>
<protein>
    <submittedName>
        <fullName evidence="1">Uncharacterized protein</fullName>
    </submittedName>
</protein>
<feature type="non-terminal residue" evidence="1">
    <location>
        <position position="1"/>
    </location>
</feature>